<dbReference type="Proteomes" id="UP000194236">
    <property type="component" value="Unassembled WGS sequence"/>
</dbReference>
<accession>A0A1Y3BMU5</accession>
<evidence type="ECO:0000313" key="1">
    <source>
        <dbReference type="EMBL" id="OTF80475.1"/>
    </source>
</evidence>
<protein>
    <submittedName>
        <fullName evidence="1">Uncharacterized protein</fullName>
    </submittedName>
</protein>
<proteinExistence type="predicted"/>
<gene>
    <name evidence="1" type="ORF">BLA29_013747</name>
</gene>
<dbReference type="EMBL" id="MUJZ01018063">
    <property type="protein sequence ID" value="OTF80475.1"/>
    <property type="molecule type" value="Genomic_DNA"/>
</dbReference>
<sequence>MVINDAFAYCHSITLFGPYYKDYIHKTNKSTNPNEMNPSNFYKEIELNMEFYESLLKGFDNIDYSTMKQ</sequence>
<feature type="non-terminal residue" evidence="1">
    <location>
        <position position="69"/>
    </location>
</feature>
<reference evidence="1 2" key="1">
    <citation type="submission" date="2017-03" db="EMBL/GenBank/DDBJ databases">
        <title>Genome Survey of Euroglyphus maynei.</title>
        <authorList>
            <person name="Arlian L.G."/>
            <person name="Morgan M.S."/>
            <person name="Rider S.D."/>
        </authorList>
    </citation>
    <scope>NUCLEOTIDE SEQUENCE [LARGE SCALE GENOMIC DNA]</scope>
    <source>
        <strain evidence="1">Arlian Lab</strain>
        <tissue evidence="1">Whole body</tissue>
    </source>
</reference>
<dbReference type="AlphaFoldDB" id="A0A1Y3BMU5"/>
<name>A0A1Y3BMU5_EURMA</name>
<dbReference type="OrthoDB" id="10383253at2759"/>
<comment type="caution">
    <text evidence="1">The sequence shown here is derived from an EMBL/GenBank/DDBJ whole genome shotgun (WGS) entry which is preliminary data.</text>
</comment>
<organism evidence="1 2">
    <name type="scientific">Euroglyphus maynei</name>
    <name type="common">Mayne's house dust mite</name>
    <dbReference type="NCBI Taxonomy" id="6958"/>
    <lineage>
        <taxon>Eukaryota</taxon>
        <taxon>Metazoa</taxon>
        <taxon>Ecdysozoa</taxon>
        <taxon>Arthropoda</taxon>
        <taxon>Chelicerata</taxon>
        <taxon>Arachnida</taxon>
        <taxon>Acari</taxon>
        <taxon>Acariformes</taxon>
        <taxon>Sarcoptiformes</taxon>
        <taxon>Astigmata</taxon>
        <taxon>Psoroptidia</taxon>
        <taxon>Analgoidea</taxon>
        <taxon>Pyroglyphidae</taxon>
        <taxon>Pyroglyphinae</taxon>
        <taxon>Euroglyphus</taxon>
    </lineage>
</organism>
<keyword evidence="2" id="KW-1185">Reference proteome</keyword>
<evidence type="ECO:0000313" key="2">
    <source>
        <dbReference type="Proteomes" id="UP000194236"/>
    </source>
</evidence>